<evidence type="ECO:0000259" key="1">
    <source>
        <dbReference type="Pfam" id="PF24564"/>
    </source>
</evidence>
<gene>
    <name evidence="2" type="ORF">BKA67DRAFT_553428</name>
</gene>
<name>A0A9P9A0A5_9PEZI</name>
<dbReference type="InterPro" id="IPR056024">
    <property type="entry name" value="DUF7605"/>
</dbReference>
<dbReference type="AlphaFoldDB" id="A0A9P9A0A5"/>
<dbReference type="PANTHER" id="PTHR36681:SF3">
    <property type="entry name" value="NUCLEAR GTPASE, GERMINAL CENTER-ASSOCIATED, TANDEM DUPLICATE 3"/>
    <property type="match status" value="1"/>
</dbReference>
<dbReference type="SUPFAM" id="SSF52540">
    <property type="entry name" value="P-loop containing nucleoside triphosphate hydrolases"/>
    <property type="match status" value="1"/>
</dbReference>
<reference evidence="2" key="1">
    <citation type="journal article" date="2021" name="Nat. Commun.">
        <title>Genetic determinants of endophytism in the Arabidopsis root mycobiome.</title>
        <authorList>
            <person name="Mesny F."/>
            <person name="Miyauchi S."/>
            <person name="Thiergart T."/>
            <person name="Pickel B."/>
            <person name="Atanasova L."/>
            <person name="Karlsson M."/>
            <person name="Huettel B."/>
            <person name="Barry K.W."/>
            <person name="Haridas S."/>
            <person name="Chen C."/>
            <person name="Bauer D."/>
            <person name="Andreopoulos W."/>
            <person name="Pangilinan J."/>
            <person name="LaButti K."/>
            <person name="Riley R."/>
            <person name="Lipzen A."/>
            <person name="Clum A."/>
            <person name="Drula E."/>
            <person name="Henrissat B."/>
            <person name="Kohler A."/>
            <person name="Grigoriev I.V."/>
            <person name="Martin F.M."/>
            <person name="Hacquard S."/>
        </authorList>
    </citation>
    <scope>NUCLEOTIDE SEQUENCE</scope>
    <source>
        <strain evidence="2">MPI-SDFR-AT-0073</strain>
    </source>
</reference>
<evidence type="ECO:0000313" key="2">
    <source>
        <dbReference type="EMBL" id="KAH6656869.1"/>
    </source>
</evidence>
<dbReference type="GeneID" id="70130803"/>
<comment type="caution">
    <text evidence="2">The sequence shown here is derived from an EMBL/GenBank/DDBJ whole genome shotgun (WGS) entry which is preliminary data.</text>
</comment>
<dbReference type="EMBL" id="JAGPXC010000002">
    <property type="protein sequence ID" value="KAH6656869.1"/>
    <property type="molecule type" value="Genomic_DNA"/>
</dbReference>
<dbReference type="PANTHER" id="PTHR36681">
    <property type="entry name" value="NUCLEAR GTPASE, GERMINAL CENTER-ASSOCIATED, TANDEM DUPLICATE 3"/>
    <property type="match status" value="1"/>
</dbReference>
<dbReference type="Proteomes" id="UP000758603">
    <property type="component" value="Unassembled WGS sequence"/>
</dbReference>
<dbReference type="Pfam" id="PF24564">
    <property type="entry name" value="DUF7605"/>
    <property type="match status" value="1"/>
</dbReference>
<sequence>MLKELLWSYRQLFLPGVDSADTSEPEYARYMREAEQAYSALEAAFKHRREFRKEMLQDMSEGVSEIILKRLIEWTHDIAWPSSGDAGFWKSTATTADECCEKTSMFMQDRHWPFTKIVRIYINSKVLKTGLVLADLPGLQDTNLARVRATQEYLLKCNTVFLVTNISRAITDQSLKSSLYKVLSQHLPVAWEESGAKGLRIAVVCTRSEEINMKAARNEFFGSNKPIAKAMMEGLDYDMQQAKSTNDAVRKKMAKWKQQTLLMEARNKYVTEGLQNAYAEKVPNQKLEVFCVSNVMYEKYAQKGNVELVRASCIPELRQFCYGTTADAQFREASHSLRSLLLSLLNSLELYLTSGSTLSQKQEYGLDSSIYQILDDVAEQMWNASAELRSGFDSCFKEQILQLLDKRRPEWEKVAAGEGRLWTTWHWSQYYAFCLHNGHHETPKRPREDWNAKLLWKMRMELEFQWDIVEDEIPAVFESLIDTVKSELEYLKDQIQNSAPSDTCDTLLESIDARIRGIEYSLELLKERFAKEVRLIRSHASETNSNSFIFNEMIPGYRSACSLTGPGRAKRQTDIVQGRIENGTLFPNIGFAIANRMEFSLKEIEKDAMDILQQQISQIRNDLDLAIASQQQSRSQERAQRKQGFLLQLKDLKEQHFAMLESIISLA</sequence>
<protein>
    <recommendedName>
        <fullName evidence="1">DUF7605 domain-containing protein</fullName>
    </recommendedName>
</protein>
<keyword evidence="3" id="KW-1185">Reference proteome</keyword>
<dbReference type="RefSeq" id="XP_045961103.1">
    <property type="nucleotide sequence ID" value="XM_046101911.1"/>
</dbReference>
<accession>A0A9P9A0A5</accession>
<dbReference type="Gene3D" id="3.40.50.300">
    <property type="entry name" value="P-loop containing nucleotide triphosphate hydrolases"/>
    <property type="match status" value="1"/>
</dbReference>
<evidence type="ECO:0000313" key="3">
    <source>
        <dbReference type="Proteomes" id="UP000758603"/>
    </source>
</evidence>
<proteinExistence type="predicted"/>
<organism evidence="2 3">
    <name type="scientific">Truncatella angustata</name>
    <dbReference type="NCBI Taxonomy" id="152316"/>
    <lineage>
        <taxon>Eukaryota</taxon>
        <taxon>Fungi</taxon>
        <taxon>Dikarya</taxon>
        <taxon>Ascomycota</taxon>
        <taxon>Pezizomycotina</taxon>
        <taxon>Sordariomycetes</taxon>
        <taxon>Xylariomycetidae</taxon>
        <taxon>Amphisphaeriales</taxon>
        <taxon>Sporocadaceae</taxon>
        <taxon>Truncatella</taxon>
    </lineage>
</organism>
<feature type="domain" description="DUF7605" evidence="1">
    <location>
        <begin position="407"/>
        <end position="586"/>
    </location>
</feature>
<dbReference type="OrthoDB" id="3598281at2759"/>
<dbReference type="InterPro" id="IPR027417">
    <property type="entry name" value="P-loop_NTPase"/>
</dbReference>